<evidence type="ECO:0000256" key="2">
    <source>
        <dbReference type="ARBA" id="ARBA00006339"/>
    </source>
</evidence>
<dbReference type="GO" id="GO:0008146">
    <property type="term" value="F:sulfotransferase activity"/>
    <property type="evidence" value="ECO:0007669"/>
    <property type="project" value="InterPro"/>
</dbReference>
<keyword evidence="4" id="KW-0812">Transmembrane</keyword>
<evidence type="ECO:0000313" key="10">
    <source>
        <dbReference type="EMBL" id="KAK4310073.1"/>
    </source>
</evidence>
<keyword evidence="6 9" id="KW-0333">Golgi apparatus</keyword>
<name>A0AAE1PL71_9EUCA</name>
<evidence type="ECO:0000256" key="4">
    <source>
        <dbReference type="ARBA" id="ARBA00022692"/>
    </source>
</evidence>
<reference evidence="10" key="1">
    <citation type="submission" date="2023-11" db="EMBL/GenBank/DDBJ databases">
        <title>Genome assemblies of two species of porcelain crab, Petrolisthes cinctipes and Petrolisthes manimaculis (Anomura: Porcellanidae).</title>
        <authorList>
            <person name="Angst P."/>
        </authorList>
    </citation>
    <scope>NUCLEOTIDE SEQUENCE</scope>
    <source>
        <strain evidence="10">PB745_02</strain>
        <tissue evidence="10">Gill</tissue>
    </source>
</reference>
<dbReference type="EMBL" id="JAWZYT010001679">
    <property type="protein sequence ID" value="KAK4310073.1"/>
    <property type="molecule type" value="Genomic_DNA"/>
</dbReference>
<evidence type="ECO:0000256" key="8">
    <source>
        <dbReference type="ARBA" id="ARBA00023180"/>
    </source>
</evidence>
<dbReference type="AlphaFoldDB" id="A0AAE1PL71"/>
<comment type="similarity">
    <text evidence="2 9">Belongs to the sulfotransferase 2 family.</text>
</comment>
<evidence type="ECO:0000256" key="9">
    <source>
        <dbReference type="RuleBase" id="RU364020"/>
    </source>
</evidence>
<evidence type="ECO:0000256" key="5">
    <source>
        <dbReference type="ARBA" id="ARBA00022989"/>
    </source>
</evidence>
<keyword evidence="5" id="KW-1133">Transmembrane helix</keyword>
<dbReference type="GO" id="GO:0016051">
    <property type="term" value="P:carbohydrate biosynthetic process"/>
    <property type="evidence" value="ECO:0007669"/>
    <property type="project" value="InterPro"/>
</dbReference>
<comment type="subcellular location">
    <subcellularLocation>
        <location evidence="1 9">Golgi apparatus membrane</location>
        <topology evidence="1 9">Single-pass type II membrane protein</topology>
    </subcellularLocation>
</comment>
<dbReference type="PANTHER" id="PTHR12137:SF54">
    <property type="entry name" value="CARBOHYDRATE SULFOTRANSFERASE"/>
    <property type="match status" value="1"/>
</dbReference>
<protein>
    <recommendedName>
        <fullName evidence="9">Carbohydrate sulfotransferase</fullName>
        <ecNumber evidence="9">2.8.2.-</ecNumber>
    </recommendedName>
</protein>
<keyword evidence="9" id="KW-0735">Signal-anchor</keyword>
<organism evidence="10 11">
    <name type="scientific">Petrolisthes manimaculis</name>
    <dbReference type="NCBI Taxonomy" id="1843537"/>
    <lineage>
        <taxon>Eukaryota</taxon>
        <taxon>Metazoa</taxon>
        <taxon>Ecdysozoa</taxon>
        <taxon>Arthropoda</taxon>
        <taxon>Crustacea</taxon>
        <taxon>Multicrustacea</taxon>
        <taxon>Malacostraca</taxon>
        <taxon>Eumalacostraca</taxon>
        <taxon>Eucarida</taxon>
        <taxon>Decapoda</taxon>
        <taxon>Pleocyemata</taxon>
        <taxon>Anomura</taxon>
        <taxon>Galatheoidea</taxon>
        <taxon>Porcellanidae</taxon>
        <taxon>Petrolisthes</taxon>
    </lineage>
</organism>
<evidence type="ECO:0000256" key="1">
    <source>
        <dbReference type="ARBA" id="ARBA00004323"/>
    </source>
</evidence>
<keyword evidence="11" id="KW-1185">Reference proteome</keyword>
<keyword evidence="8 9" id="KW-0325">Glycoprotein</keyword>
<dbReference type="EC" id="2.8.2.-" evidence="9"/>
<keyword evidence="9" id="KW-0119">Carbohydrate metabolism</keyword>
<dbReference type="PANTHER" id="PTHR12137">
    <property type="entry name" value="CARBOHYDRATE SULFOTRANSFERASE"/>
    <property type="match status" value="1"/>
</dbReference>
<dbReference type="InterPro" id="IPR018011">
    <property type="entry name" value="Carb_sulfotrans_8-10"/>
</dbReference>
<keyword evidence="3 9" id="KW-0808">Transferase</keyword>
<evidence type="ECO:0000313" key="11">
    <source>
        <dbReference type="Proteomes" id="UP001292094"/>
    </source>
</evidence>
<dbReference type="Pfam" id="PF03567">
    <property type="entry name" value="Sulfotransfer_2"/>
    <property type="match status" value="1"/>
</dbReference>
<evidence type="ECO:0000256" key="3">
    <source>
        <dbReference type="ARBA" id="ARBA00022679"/>
    </source>
</evidence>
<dbReference type="Proteomes" id="UP001292094">
    <property type="component" value="Unassembled WGS sequence"/>
</dbReference>
<dbReference type="GO" id="GO:0000139">
    <property type="term" value="C:Golgi membrane"/>
    <property type="evidence" value="ECO:0007669"/>
    <property type="project" value="UniProtKB-SubCell"/>
</dbReference>
<gene>
    <name evidence="10" type="ORF">Pmani_018326</name>
</gene>
<keyword evidence="7" id="KW-0472">Membrane</keyword>
<evidence type="ECO:0000256" key="6">
    <source>
        <dbReference type="ARBA" id="ARBA00023034"/>
    </source>
</evidence>
<proteinExistence type="inferred from homology"/>
<dbReference type="InterPro" id="IPR005331">
    <property type="entry name" value="Sulfotransferase"/>
</dbReference>
<evidence type="ECO:0000256" key="7">
    <source>
        <dbReference type="ARBA" id="ARBA00023136"/>
    </source>
</evidence>
<sequence length="316" mass="36780">METVDVENTWSTLNISQTHITRYRAQYVRQQCQVLSLIQREGKGGDHMKLPISSVKSLGTKKILNVCVAPSRCQDSWRRLGRKAKSLISLKTSTQIPSVVSVQHPLARLASCYRSKYMNGRPISEFASLQKATKKWLETWRAFWLPALISNNKIDYAPFNSSLQQLHKNQTKPSHTILVNMVTEAYRDQETDILGRHGTKNFTFEEFLHHVLWTHDFGFQDPHWISVYDLCEPCARRYDHVVHMEAAREEVRDLLHLVHSPSPVDVTLHPIKLPDFHMYLSLPKLLLDKIIQLYWLDFHLFGYSEQFISESGRRVE</sequence>
<accession>A0AAE1PL71</accession>
<comment type="caution">
    <text evidence="10">The sequence shown here is derived from an EMBL/GenBank/DDBJ whole genome shotgun (WGS) entry which is preliminary data.</text>
</comment>